<accession>A0A0K2UIW3</accession>
<sequence length="104" mass="12168">MCRDHLQTSIPHPQESSKRVNLLVHAVYIFKYIYNCFQRRKNLICPNIYLAGSPSLRLYFYDSKEIHMLESNFKVKQAHKLSLKTLNPTSIENTNIPLADAIFQ</sequence>
<dbReference type="AlphaFoldDB" id="A0A0K2UIW3"/>
<proteinExistence type="predicted"/>
<organism evidence="1">
    <name type="scientific">Lepeophtheirus salmonis</name>
    <name type="common">Salmon louse</name>
    <name type="synonym">Caligus salmonis</name>
    <dbReference type="NCBI Taxonomy" id="72036"/>
    <lineage>
        <taxon>Eukaryota</taxon>
        <taxon>Metazoa</taxon>
        <taxon>Ecdysozoa</taxon>
        <taxon>Arthropoda</taxon>
        <taxon>Crustacea</taxon>
        <taxon>Multicrustacea</taxon>
        <taxon>Hexanauplia</taxon>
        <taxon>Copepoda</taxon>
        <taxon>Siphonostomatoida</taxon>
        <taxon>Caligidae</taxon>
        <taxon>Lepeophtheirus</taxon>
    </lineage>
</organism>
<name>A0A0K2UIW3_LEPSM</name>
<evidence type="ECO:0000313" key="1">
    <source>
        <dbReference type="EMBL" id="CDW37980.1"/>
    </source>
</evidence>
<dbReference type="OrthoDB" id="6771146at2759"/>
<reference evidence="1" key="1">
    <citation type="submission" date="2014-05" db="EMBL/GenBank/DDBJ databases">
        <authorList>
            <person name="Chronopoulou M."/>
        </authorList>
    </citation>
    <scope>NUCLEOTIDE SEQUENCE</scope>
    <source>
        <tissue evidence="1">Whole organism</tissue>
    </source>
</reference>
<dbReference type="EMBL" id="HACA01020619">
    <property type="protein sequence ID" value="CDW37980.1"/>
    <property type="molecule type" value="Transcribed_RNA"/>
</dbReference>
<protein>
    <submittedName>
        <fullName evidence="1">Uncharacterized protein</fullName>
    </submittedName>
</protein>